<evidence type="ECO:0000313" key="3">
    <source>
        <dbReference type="Proteomes" id="UP000295418"/>
    </source>
</evidence>
<dbReference type="Gene3D" id="3.40.50.300">
    <property type="entry name" value="P-loop containing nucleotide triphosphate hydrolases"/>
    <property type="match status" value="1"/>
</dbReference>
<gene>
    <name evidence="2" type="primary">dnaI</name>
    <name evidence="2" type="ORF">E0485_15775</name>
</gene>
<reference evidence="2 3" key="1">
    <citation type="submission" date="2019-03" db="EMBL/GenBank/DDBJ databases">
        <authorList>
            <person name="Kim M.K.M."/>
        </authorList>
    </citation>
    <scope>NUCLEOTIDE SEQUENCE [LARGE SCALE GENOMIC DNA]</scope>
    <source>
        <strain evidence="2 3">18JY21-1</strain>
    </source>
</reference>
<dbReference type="Pfam" id="PF07319">
    <property type="entry name" value="DnaI_N"/>
    <property type="match status" value="1"/>
</dbReference>
<dbReference type="SUPFAM" id="SSF52540">
    <property type="entry name" value="P-loop containing nucleoside triphosphate hydrolases"/>
    <property type="match status" value="1"/>
</dbReference>
<dbReference type="NCBIfam" id="NF006505">
    <property type="entry name" value="PRK08939.1"/>
    <property type="match status" value="1"/>
</dbReference>
<name>A0A4V2WNK2_9BACL</name>
<dbReference type="EMBL" id="SKFG01000016">
    <property type="protein sequence ID" value="TCZ75832.1"/>
    <property type="molecule type" value="Genomic_DNA"/>
</dbReference>
<dbReference type="Proteomes" id="UP000295418">
    <property type="component" value="Unassembled WGS sequence"/>
</dbReference>
<evidence type="ECO:0000313" key="2">
    <source>
        <dbReference type="EMBL" id="TCZ75832.1"/>
    </source>
</evidence>
<dbReference type="GO" id="GO:0005524">
    <property type="term" value="F:ATP binding"/>
    <property type="evidence" value="ECO:0007669"/>
    <property type="project" value="InterPro"/>
</dbReference>
<dbReference type="AlphaFoldDB" id="A0A4V2WNK2"/>
<organism evidence="2 3">
    <name type="scientific">Paenibacillus albiflavus</name>
    <dbReference type="NCBI Taxonomy" id="2545760"/>
    <lineage>
        <taxon>Bacteria</taxon>
        <taxon>Bacillati</taxon>
        <taxon>Bacillota</taxon>
        <taxon>Bacilli</taxon>
        <taxon>Bacillales</taxon>
        <taxon>Paenibacillaceae</taxon>
        <taxon>Paenibacillus</taxon>
    </lineage>
</organism>
<proteinExistence type="predicted"/>
<dbReference type="InterPro" id="IPR027417">
    <property type="entry name" value="P-loop_NTPase"/>
</dbReference>
<dbReference type="GO" id="GO:0006260">
    <property type="term" value="P:DNA replication"/>
    <property type="evidence" value="ECO:0007669"/>
    <property type="project" value="TreeGrafter"/>
</dbReference>
<dbReference type="InterPro" id="IPR003593">
    <property type="entry name" value="AAA+_ATPase"/>
</dbReference>
<accession>A0A4V2WNK2</accession>
<dbReference type="PANTHER" id="PTHR30050">
    <property type="entry name" value="CHROMOSOMAL REPLICATION INITIATOR PROTEIN DNAA"/>
    <property type="match status" value="1"/>
</dbReference>
<dbReference type="InterPro" id="IPR002611">
    <property type="entry name" value="IstB_ATP-bd"/>
</dbReference>
<sequence length="315" mass="36604">MESLSGVLKRFAANSKPIQDSEERVKELLQDPLIQKFRQKYPEVDDLTLKLNMNRLYQYVKEFRTCSNCPGLENCPNDLTGHYTLLQVETLDRSYIHETKVACKKQIAENAKQLLRSRIRTYYMDDKAFFDGFSFGDILEKDLDRIGAVHQINQYVDLTVEKGLQNKGLYLYGSFGTGKTFLMCYMLYKLAQEGYTSAIVYMPEFVEDLKSMFGDSQKLRETLEALKETDLLVFDDIGAENLNPWLRDHVLGTILNYRMNRKPTFYTSNYNLESLEKHFSFTAKEGGEEEKGQRLMERIRPFVQTVEVLGTNKRG</sequence>
<dbReference type="SMART" id="SM00382">
    <property type="entry name" value="AAA"/>
    <property type="match status" value="1"/>
</dbReference>
<comment type="caution">
    <text evidence="2">The sequence shown here is derived from an EMBL/GenBank/DDBJ whole genome shotgun (WGS) entry which is preliminary data.</text>
</comment>
<feature type="domain" description="AAA+ ATPase" evidence="1">
    <location>
        <begin position="165"/>
        <end position="311"/>
    </location>
</feature>
<keyword evidence="3" id="KW-1185">Reference proteome</keyword>
<dbReference type="CDD" id="cd00009">
    <property type="entry name" value="AAA"/>
    <property type="match status" value="1"/>
</dbReference>
<dbReference type="InterPro" id="IPR009928">
    <property type="entry name" value="DnaI_N"/>
</dbReference>
<dbReference type="PANTHER" id="PTHR30050:SF8">
    <property type="entry name" value="PRIMOSOMAL PROTEIN DNAI"/>
    <property type="match status" value="1"/>
</dbReference>
<dbReference type="RefSeq" id="WP_132419021.1">
    <property type="nucleotide sequence ID" value="NZ_SKFG01000016.1"/>
</dbReference>
<dbReference type="OrthoDB" id="61127at2"/>
<protein>
    <submittedName>
        <fullName evidence="2">Primosomal protein DnaI</fullName>
    </submittedName>
</protein>
<evidence type="ECO:0000259" key="1">
    <source>
        <dbReference type="SMART" id="SM00382"/>
    </source>
</evidence>
<dbReference type="Pfam" id="PF01695">
    <property type="entry name" value="IstB_IS21"/>
    <property type="match status" value="1"/>
</dbReference>